<comment type="caution">
    <text evidence="1">The sequence shown here is derived from an EMBL/GenBank/DDBJ whole genome shotgun (WGS) entry which is preliminary data.</text>
</comment>
<proteinExistence type="predicted"/>
<evidence type="ECO:0000313" key="2">
    <source>
        <dbReference type="Proteomes" id="UP000714275"/>
    </source>
</evidence>
<evidence type="ECO:0000313" key="1">
    <source>
        <dbReference type="EMBL" id="KAG1772533.1"/>
    </source>
</evidence>
<reference evidence="1" key="1">
    <citation type="journal article" date="2020" name="New Phytol.">
        <title>Comparative genomics reveals dynamic genome evolution in host specialist ectomycorrhizal fungi.</title>
        <authorList>
            <person name="Lofgren L.A."/>
            <person name="Nguyen N.H."/>
            <person name="Vilgalys R."/>
            <person name="Ruytinx J."/>
            <person name="Liao H.L."/>
            <person name="Branco S."/>
            <person name="Kuo A."/>
            <person name="LaButti K."/>
            <person name="Lipzen A."/>
            <person name="Andreopoulos W."/>
            <person name="Pangilinan J."/>
            <person name="Riley R."/>
            <person name="Hundley H."/>
            <person name="Na H."/>
            <person name="Barry K."/>
            <person name="Grigoriev I.V."/>
            <person name="Stajich J.E."/>
            <person name="Kennedy P.G."/>
        </authorList>
    </citation>
    <scope>NUCLEOTIDE SEQUENCE</scope>
    <source>
        <strain evidence="1">DOB743</strain>
    </source>
</reference>
<dbReference type="InterPro" id="IPR041078">
    <property type="entry name" value="Plavaka"/>
</dbReference>
<dbReference type="EMBL" id="JABBWD010000053">
    <property type="protein sequence ID" value="KAG1772533.1"/>
    <property type="molecule type" value="Genomic_DNA"/>
</dbReference>
<dbReference type="Proteomes" id="UP000714275">
    <property type="component" value="Unassembled WGS sequence"/>
</dbReference>
<dbReference type="OrthoDB" id="3239511at2759"/>
<dbReference type="AlphaFoldDB" id="A0A9P6ZMM5"/>
<accession>A0A9P6ZMM5</accession>
<gene>
    <name evidence="1" type="ORF">EV702DRAFT_1181323</name>
</gene>
<name>A0A9P6ZMM5_9AGAM</name>
<keyword evidence="2" id="KW-1185">Reference proteome</keyword>
<organism evidence="1 2">
    <name type="scientific">Suillus placidus</name>
    <dbReference type="NCBI Taxonomy" id="48579"/>
    <lineage>
        <taxon>Eukaryota</taxon>
        <taxon>Fungi</taxon>
        <taxon>Dikarya</taxon>
        <taxon>Basidiomycota</taxon>
        <taxon>Agaricomycotina</taxon>
        <taxon>Agaricomycetes</taxon>
        <taxon>Agaricomycetidae</taxon>
        <taxon>Boletales</taxon>
        <taxon>Suillineae</taxon>
        <taxon>Suillaceae</taxon>
        <taxon>Suillus</taxon>
    </lineage>
</organism>
<dbReference type="Pfam" id="PF18759">
    <property type="entry name" value="Plavaka"/>
    <property type="match status" value="1"/>
</dbReference>
<sequence>MGPERSKYCNLCDQDIKPRGWTTHRKACETKAAKRQWDQVVVDVIRKEKVPTFNQDDIKIEYHPSSGIEAKVYGFDSFECHSAEFLVPPPDGQPWRPFKSRLEFEIAEIMLEVGFNNQQSDWFIKLCHRCTVGKEKFTFKNHKDIHNMWEAASHHITKFTKEVISIPFAGDEELREYDVHYRDLWELAADMLCNPRLFPYFMFDAHRLLKFDGNTFVSFVDEPFTARDIWDVQSQLPPGAKPLAYILYVDKTKLSSFGTAKGYLVYTCLANLPTAIRNGRGAGGRYVVGWLPIVKDEKLHSRKPSWVDFKNTVWHKSFARIISSLASKSQMGQWFECLDSVKRWFFLCILILSADFEEQSVMSLTRGIMSLWPCPVCLVPRDDLWDTSKLYCRRTSKDSQAVINAARAKETFEEREELLKEQALRLIDNAFWVVAFTCVYRALSHDRCHFNHGGLWSCHLWVELQKYLVSLGRGKVSEVDNRVENFPRWRNLKHPNQVVGVTFTDSSVHEDISKMIIYATHDILTENDCPLGYLLLRCVRLYLEMDMYAALEVHTTNTIEEGRHTVQAFTALMKQYMTQTADDNVKNWNFPKLHMTTHIFDNIEAKGASCNYNTKPNKQMHGPLKDWYLNRTNFKNVAEQILRIDHWLLVADDIDRCISDFDEYSQRKSDGVDDDESTDVGVDSMGTLDPSQHVRMGSRQTVQTFCSIENAHKTEVEFTNFCIKLNAFLNVFLPACNIPLPNGRRIHLQSDDTVTEYRFLRVNYESLVDWKQYTDYLRCNPRFFNAPHFDWVFIRTQNGVILGRLVFLFQCAIGNDFRAQPCTKAEFFSVRSIIRRALLVQDSGGNPLDYFVVDTMDTDMFLRVREMHQQAGHPVRI</sequence>
<protein>
    <submittedName>
        <fullName evidence="1">Uncharacterized protein</fullName>
    </submittedName>
</protein>